<name>A0ABM7RLA7_9BACT</name>
<evidence type="ECO:0000313" key="2">
    <source>
        <dbReference type="Proteomes" id="UP001374893"/>
    </source>
</evidence>
<protein>
    <submittedName>
        <fullName evidence="1">Uncharacterized protein</fullName>
    </submittedName>
</protein>
<gene>
    <name evidence="1" type="ORF">HAHE_24970</name>
</gene>
<reference evidence="1 2" key="1">
    <citation type="submission" date="2021-06" db="EMBL/GenBank/DDBJ databases">
        <title>Complete genome of Haloferula helveola possessing various polysaccharide degrading enzymes.</title>
        <authorList>
            <person name="Takami H."/>
            <person name="Huang C."/>
            <person name="Hamasaki K."/>
        </authorList>
    </citation>
    <scope>NUCLEOTIDE SEQUENCE [LARGE SCALE GENOMIC DNA]</scope>
    <source>
        <strain evidence="1 2">CN-1</strain>
    </source>
</reference>
<sequence length="106" mass="12242">MGGAAKRDILREKLRESVEAAKELSEASIKDTQNKIRALLEVSLLEVYTRTQDQIQLTYESALENIFRKIEETNGSDRPPEMKKLLLQRYYADIEALNKEVSRLTQ</sequence>
<dbReference type="Proteomes" id="UP001374893">
    <property type="component" value="Chromosome"/>
</dbReference>
<organism evidence="1 2">
    <name type="scientific">Haloferula helveola</name>
    <dbReference type="NCBI Taxonomy" id="490095"/>
    <lineage>
        <taxon>Bacteria</taxon>
        <taxon>Pseudomonadati</taxon>
        <taxon>Verrucomicrobiota</taxon>
        <taxon>Verrucomicrobiia</taxon>
        <taxon>Verrucomicrobiales</taxon>
        <taxon>Verrucomicrobiaceae</taxon>
        <taxon>Haloferula</taxon>
    </lineage>
</organism>
<proteinExistence type="predicted"/>
<dbReference type="EMBL" id="AP024702">
    <property type="protein sequence ID" value="BCX48589.1"/>
    <property type="molecule type" value="Genomic_DNA"/>
</dbReference>
<evidence type="ECO:0000313" key="1">
    <source>
        <dbReference type="EMBL" id="BCX48589.1"/>
    </source>
</evidence>
<keyword evidence="2" id="KW-1185">Reference proteome</keyword>
<accession>A0ABM7RLA7</accession>